<dbReference type="Proteomes" id="UP000886785">
    <property type="component" value="Unassembled WGS sequence"/>
</dbReference>
<organism evidence="1 2">
    <name type="scientific">Candidatus Gallacutalibacter pullicola</name>
    <dbReference type="NCBI Taxonomy" id="2840830"/>
    <lineage>
        <taxon>Bacteria</taxon>
        <taxon>Bacillati</taxon>
        <taxon>Bacillota</taxon>
        <taxon>Clostridia</taxon>
        <taxon>Eubacteriales</taxon>
        <taxon>Candidatus Gallacutalibacter</taxon>
    </lineage>
</organism>
<dbReference type="AlphaFoldDB" id="A0A9D1DPK5"/>
<dbReference type="EMBL" id="DVHF01000034">
    <property type="protein sequence ID" value="HIR56567.1"/>
    <property type="molecule type" value="Genomic_DNA"/>
</dbReference>
<protein>
    <submittedName>
        <fullName evidence="1">Uncharacterized protein</fullName>
    </submittedName>
</protein>
<comment type="caution">
    <text evidence="1">The sequence shown here is derived from an EMBL/GenBank/DDBJ whole genome shotgun (WGS) entry which is preliminary data.</text>
</comment>
<evidence type="ECO:0000313" key="2">
    <source>
        <dbReference type="Proteomes" id="UP000886785"/>
    </source>
</evidence>
<accession>A0A9D1DPK5</accession>
<sequence length="196" mass="20777">MRKKEIDPAHLLVILNRQEAEIFGLDTAANWGSSACRLAVARLFAAASEGTGLAHVRGQITIRAAQAEDGRLVLLFSTAFPVKGKLPGGRRVFRVKDPPGPYVYGFADAGDLLDALAQLSRTGAGGRGLRLVQWKSGYRLLLPFPLHSAARAVLTEYGRLCGRGSGAAAYTLEHGKLLSSDAVREIGAKLSGGTPL</sequence>
<reference evidence="1" key="2">
    <citation type="journal article" date="2021" name="PeerJ">
        <title>Extensive microbial diversity within the chicken gut microbiome revealed by metagenomics and culture.</title>
        <authorList>
            <person name="Gilroy R."/>
            <person name="Ravi A."/>
            <person name="Getino M."/>
            <person name="Pursley I."/>
            <person name="Horton D.L."/>
            <person name="Alikhan N.F."/>
            <person name="Baker D."/>
            <person name="Gharbi K."/>
            <person name="Hall N."/>
            <person name="Watson M."/>
            <person name="Adriaenssens E.M."/>
            <person name="Foster-Nyarko E."/>
            <person name="Jarju S."/>
            <person name="Secka A."/>
            <person name="Antonio M."/>
            <person name="Oren A."/>
            <person name="Chaudhuri R.R."/>
            <person name="La Ragione R."/>
            <person name="Hildebrand F."/>
            <person name="Pallen M.J."/>
        </authorList>
    </citation>
    <scope>NUCLEOTIDE SEQUENCE</scope>
    <source>
        <strain evidence="1">ChiSjej1B19-7085</strain>
    </source>
</reference>
<proteinExistence type="predicted"/>
<reference evidence="1" key="1">
    <citation type="submission" date="2020-10" db="EMBL/GenBank/DDBJ databases">
        <authorList>
            <person name="Gilroy R."/>
        </authorList>
    </citation>
    <scope>NUCLEOTIDE SEQUENCE</scope>
    <source>
        <strain evidence="1">ChiSjej1B19-7085</strain>
    </source>
</reference>
<gene>
    <name evidence="1" type="ORF">IAA54_02780</name>
</gene>
<evidence type="ECO:0000313" key="1">
    <source>
        <dbReference type="EMBL" id="HIR56567.1"/>
    </source>
</evidence>
<name>A0A9D1DPK5_9FIRM</name>